<dbReference type="CDD" id="cd07064">
    <property type="entry name" value="AlkD_like_1"/>
    <property type="match status" value="1"/>
</dbReference>
<dbReference type="AlphaFoldDB" id="A0A1T5P8M4"/>
<reference evidence="1 2" key="1">
    <citation type="submission" date="2017-02" db="EMBL/GenBank/DDBJ databases">
        <authorList>
            <person name="Peterson S.W."/>
        </authorList>
    </citation>
    <scope>NUCLEOTIDE SEQUENCE [LARGE SCALE GENOMIC DNA]</scope>
    <source>
        <strain evidence="1 2">DSM 18108</strain>
    </source>
</reference>
<accession>A0A1T5P8M4</accession>
<dbReference type="Gene3D" id="1.25.40.290">
    <property type="entry name" value="ARM repeat domains"/>
    <property type="match status" value="1"/>
</dbReference>
<organism evidence="1 2">
    <name type="scientific">Chitinophaga ginsengisegetis</name>
    <dbReference type="NCBI Taxonomy" id="393003"/>
    <lineage>
        <taxon>Bacteria</taxon>
        <taxon>Pseudomonadati</taxon>
        <taxon>Bacteroidota</taxon>
        <taxon>Chitinophagia</taxon>
        <taxon>Chitinophagales</taxon>
        <taxon>Chitinophagaceae</taxon>
        <taxon>Chitinophaga</taxon>
    </lineage>
</organism>
<dbReference type="SUPFAM" id="SSF48371">
    <property type="entry name" value="ARM repeat"/>
    <property type="match status" value="1"/>
</dbReference>
<proteinExistence type="predicted"/>
<dbReference type="InterPro" id="IPR016024">
    <property type="entry name" value="ARM-type_fold"/>
</dbReference>
<dbReference type="STRING" id="393003.SAMN05660461_4481"/>
<keyword evidence="2" id="KW-1185">Reference proteome</keyword>
<name>A0A1T5P8M4_9BACT</name>
<dbReference type="EMBL" id="FUZZ01000003">
    <property type="protein sequence ID" value="SKD08609.1"/>
    <property type="molecule type" value="Genomic_DNA"/>
</dbReference>
<dbReference type="Proteomes" id="UP000190166">
    <property type="component" value="Unassembled WGS sequence"/>
</dbReference>
<dbReference type="InterPro" id="IPR014825">
    <property type="entry name" value="DNA_alkylation"/>
</dbReference>
<dbReference type="PANTHER" id="PTHR34070:SF1">
    <property type="entry name" value="DNA ALKYLATION REPAIR PROTEIN"/>
    <property type="match status" value="1"/>
</dbReference>
<dbReference type="Pfam" id="PF08713">
    <property type="entry name" value="DNA_alkylation"/>
    <property type="match status" value="1"/>
</dbReference>
<dbReference type="RefSeq" id="WP_079471733.1">
    <property type="nucleotide sequence ID" value="NZ_FUZZ01000003.1"/>
</dbReference>
<dbReference type="Gene3D" id="1.20.1660.10">
    <property type="entry name" value="Hypothetical protein (EF3068)"/>
    <property type="match status" value="1"/>
</dbReference>
<protein>
    <submittedName>
        <fullName evidence="1">3-methyladenine DNA glycosylase AlkD</fullName>
    </submittedName>
</protein>
<gene>
    <name evidence="1" type="ORF">SAMN05660461_4481</name>
</gene>
<evidence type="ECO:0000313" key="2">
    <source>
        <dbReference type="Proteomes" id="UP000190166"/>
    </source>
</evidence>
<sequence>MRYLNLITDAYLVAANPANAVAMKAYMRDQFEYLGITAPERRLINKGLKAEYGLPAIGEMPTLVKALWKKPEREYQYAAIDFMQLLNKEWRAEDIHLFEYMIVHKSWWDSVDAIVSCLAGPWLKKFHEASPAITNQWVSSENMWLQRAAIIHQNAYKQHTNEQLLYHYVKQCAHSKEFFIQKAIGWALREYAKTNPNSVRKFVDGHTLAPLSRREALRRIV</sequence>
<dbReference type="PANTHER" id="PTHR34070">
    <property type="entry name" value="ARMADILLO-TYPE FOLD"/>
    <property type="match status" value="1"/>
</dbReference>
<evidence type="ECO:0000313" key="1">
    <source>
        <dbReference type="EMBL" id="SKD08609.1"/>
    </source>
</evidence>